<evidence type="ECO:0000313" key="3">
    <source>
        <dbReference type="Proteomes" id="UP000228535"/>
    </source>
</evidence>
<dbReference type="Pfam" id="PF07728">
    <property type="entry name" value="AAA_5"/>
    <property type="match status" value="1"/>
</dbReference>
<accession>A0A2M9B9I7</accession>
<dbReference type="InterPro" id="IPR003593">
    <property type="entry name" value="AAA+_ATPase"/>
</dbReference>
<dbReference type="Gene3D" id="3.40.50.300">
    <property type="entry name" value="P-loop containing nucleotide triphosphate hydrolases"/>
    <property type="match status" value="1"/>
</dbReference>
<dbReference type="InterPro" id="IPR052934">
    <property type="entry name" value="Methyl-DNA_Rec/Restrict_Enz"/>
</dbReference>
<dbReference type="GO" id="GO:0016887">
    <property type="term" value="F:ATP hydrolysis activity"/>
    <property type="evidence" value="ECO:0007669"/>
    <property type="project" value="InterPro"/>
</dbReference>
<dbReference type="InterPro" id="IPR027417">
    <property type="entry name" value="P-loop_NTPase"/>
</dbReference>
<dbReference type="InterPro" id="IPR011704">
    <property type="entry name" value="ATPase_dyneun-rel_AAA"/>
</dbReference>
<keyword evidence="3" id="KW-1185">Reference proteome</keyword>
<sequence>MLTKPVSVLNFPDLKEEFKKLWIEYSDKLFVADAAIYDLPRRGELNYPTQIGICRINPYNMHALVTDIQQRYNEFEQMQHLQDTIDLLKAKGQIVLQGPPGTGKTRMAEQIADRLAAKPAHRKLIQFHPAYAYEDFVRGIVADTTSAGSLRYQAENKVLAELAEQAAADSGNDYVLIIDEINRANLPAVLGELIYALENRGKEVDSVYGLGADKNRVLRLPSNLYIIGTMNTADRSVGHMDYAIRRRFAFVTVLPDANVVPEGPARRLFEQVQQLFETHMSPEFDMHDVQPGHSYFLVKDDSGLTLRQKLEYELRPLLHEYLRDGILLPTAKQQVNSLGA</sequence>
<dbReference type="SUPFAM" id="SSF52540">
    <property type="entry name" value="P-loop containing nucleoside triphosphate hydrolases"/>
    <property type="match status" value="1"/>
</dbReference>
<organism evidence="2 3">
    <name type="scientific">Hymenobacter chitinivorans DSM 11115</name>
    <dbReference type="NCBI Taxonomy" id="1121954"/>
    <lineage>
        <taxon>Bacteria</taxon>
        <taxon>Pseudomonadati</taxon>
        <taxon>Bacteroidota</taxon>
        <taxon>Cytophagia</taxon>
        <taxon>Cytophagales</taxon>
        <taxon>Hymenobacteraceae</taxon>
        <taxon>Hymenobacter</taxon>
    </lineage>
</organism>
<gene>
    <name evidence="2" type="ORF">CLV45_2950</name>
</gene>
<name>A0A2M9B9I7_9BACT</name>
<dbReference type="PANTHER" id="PTHR37291:SF1">
    <property type="entry name" value="TYPE IV METHYL-DIRECTED RESTRICTION ENZYME ECOKMCRB SUBUNIT"/>
    <property type="match status" value="1"/>
</dbReference>
<dbReference type="SMART" id="SM00382">
    <property type="entry name" value="AAA"/>
    <property type="match status" value="1"/>
</dbReference>
<feature type="domain" description="AAA+ ATPase" evidence="1">
    <location>
        <begin position="90"/>
        <end position="254"/>
    </location>
</feature>
<dbReference type="Proteomes" id="UP000228535">
    <property type="component" value="Unassembled WGS sequence"/>
</dbReference>
<comment type="caution">
    <text evidence="2">The sequence shown here is derived from an EMBL/GenBank/DDBJ whole genome shotgun (WGS) entry which is preliminary data.</text>
</comment>
<dbReference type="EMBL" id="PGFA01000002">
    <property type="protein sequence ID" value="PJJ54609.1"/>
    <property type="molecule type" value="Genomic_DNA"/>
</dbReference>
<protein>
    <submittedName>
        <fullName evidence="2">Dynein-related subfamily AAA family protein</fullName>
    </submittedName>
</protein>
<dbReference type="AlphaFoldDB" id="A0A2M9B9I7"/>
<evidence type="ECO:0000313" key="2">
    <source>
        <dbReference type="EMBL" id="PJJ54609.1"/>
    </source>
</evidence>
<proteinExistence type="predicted"/>
<reference evidence="2 3" key="1">
    <citation type="submission" date="2017-11" db="EMBL/GenBank/DDBJ databases">
        <title>Genomic Encyclopedia of Archaeal and Bacterial Type Strains, Phase II (KMG-II): From Individual Species to Whole Genera.</title>
        <authorList>
            <person name="Goeker M."/>
        </authorList>
    </citation>
    <scope>NUCLEOTIDE SEQUENCE [LARGE SCALE GENOMIC DNA]</scope>
    <source>
        <strain evidence="2 3">DSM 11115</strain>
    </source>
</reference>
<evidence type="ECO:0000259" key="1">
    <source>
        <dbReference type="SMART" id="SM00382"/>
    </source>
</evidence>
<dbReference type="GO" id="GO:0005524">
    <property type="term" value="F:ATP binding"/>
    <property type="evidence" value="ECO:0007669"/>
    <property type="project" value="InterPro"/>
</dbReference>
<dbReference type="PANTHER" id="PTHR37291">
    <property type="entry name" value="5-METHYLCYTOSINE-SPECIFIC RESTRICTION ENZYME B"/>
    <property type="match status" value="1"/>
</dbReference>